<evidence type="ECO:0000256" key="5">
    <source>
        <dbReference type="HAMAP-Rule" id="MF_01350"/>
    </source>
</evidence>
<evidence type="ECO:0000313" key="8">
    <source>
        <dbReference type="Proteomes" id="UP000255193"/>
    </source>
</evidence>
<comment type="catalytic activity">
    <reaction evidence="5">
        <text>a quinone + NADH + 5 H(+)(in) = a quinol + NAD(+) + 4 H(+)(out)</text>
        <dbReference type="Rhea" id="RHEA:57888"/>
        <dbReference type="ChEBI" id="CHEBI:15378"/>
        <dbReference type="ChEBI" id="CHEBI:24646"/>
        <dbReference type="ChEBI" id="CHEBI:57540"/>
        <dbReference type="ChEBI" id="CHEBI:57945"/>
        <dbReference type="ChEBI" id="CHEBI:132124"/>
    </reaction>
</comment>
<dbReference type="GO" id="GO:0005886">
    <property type="term" value="C:plasma membrane"/>
    <property type="evidence" value="ECO:0007669"/>
    <property type="project" value="UniProtKB-SubCell"/>
</dbReference>
<feature type="transmembrane region" description="Helical" evidence="5">
    <location>
        <begin position="96"/>
        <end position="115"/>
    </location>
</feature>
<proteinExistence type="inferred from homology"/>
<protein>
    <recommendedName>
        <fullName evidence="5">NADH-quinone oxidoreductase subunit H</fullName>
        <ecNumber evidence="5">7.1.1.-</ecNumber>
    </recommendedName>
    <alternativeName>
        <fullName evidence="5">NADH dehydrogenase I subunit H</fullName>
    </alternativeName>
    <alternativeName>
        <fullName evidence="5">NDH-1 subunit H</fullName>
    </alternativeName>
</protein>
<dbReference type="EC" id="7.1.1.-" evidence="5"/>
<accession>A0A378Q2J3</accession>
<feature type="transmembrane region" description="Helical" evidence="5">
    <location>
        <begin position="203"/>
        <end position="224"/>
    </location>
</feature>
<feature type="transmembrane region" description="Helical" evidence="5">
    <location>
        <begin position="284"/>
        <end position="309"/>
    </location>
</feature>
<name>A0A378Q2J3_9GAMM</name>
<evidence type="ECO:0000256" key="3">
    <source>
        <dbReference type="ARBA" id="ARBA00022989"/>
    </source>
</evidence>
<dbReference type="PANTHER" id="PTHR11432">
    <property type="entry name" value="NADH DEHYDROGENASE SUBUNIT 1"/>
    <property type="match status" value="1"/>
</dbReference>
<feature type="transmembrane region" description="Helical" evidence="5">
    <location>
        <begin position="24"/>
        <end position="48"/>
    </location>
</feature>
<dbReference type="NCBIfam" id="NF004740">
    <property type="entry name" value="PRK06076.1-1"/>
    <property type="match status" value="1"/>
</dbReference>
<dbReference type="PROSITE" id="PS00667">
    <property type="entry name" value="COMPLEX1_ND1_1"/>
    <property type="match status" value="1"/>
</dbReference>
<feature type="transmembrane region" description="Helical" evidence="5">
    <location>
        <begin position="260"/>
        <end position="278"/>
    </location>
</feature>
<dbReference type="Pfam" id="PF00146">
    <property type="entry name" value="NADHdh"/>
    <property type="match status" value="1"/>
</dbReference>
<keyword evidence="5" id="KW-0830">Ubiquinone</keyword>
<evidence type="ECO:0000256" key="2">
    <source>
        <dbReference type="ARBA" id="ARBA00022692"/>
    </source>
</evidence>
<reference evidence="7 8" key="1">
    <citation type="submission" date="2018-06" db="EMBL/GenBank/DDBJ databases">
        <authorList>
            <consortium name="Pathogen Informatics"/>
            <person name="Doyle S."/>
        </authorList>
    </citation>
    <scope>NUCLEOTIDE SEQUENCE [LARGE SCALE GENOMIC DNA]</scope>
    <source>
        <strain evidence="7 8">NCTC11091</strain>
    </source>
</reference>
<dbReference type="PANTHER" id="PTHR11432:SF3">
    <property type="entry name" value="NADH-UBIQUINONE OXIDOREDUCTASE CHAIN 1"/>
    <property type="match status" value="1"/>
</dbReference>
<dbReference type="InterPro" id="IPR001694">
    <property type="entry name" value="NADH_UbQ_OxRdtase_su1/FPO"/>
</dbReference>
<dbReference type="InterPro" id="IPR018086">
    <property type="entry name" value="NADH_UbQ_OxRdtase_su1_CS"/>
</dbReference>
<dbReference type="GO" id="GO:0016655">
    <property type="term" value="F:oxidoreductase activity, acting on NAD(P)H, quinone or similar compound as acceptor"/>
    <property type="evidence" value="ECO:0007669"/>
    <property type="project" value="UniProtKB-UniRule"/>
</dbReference>
<evidence type="ECO:0000256" key="4">
    <source>
        <dbReference type="ARBA" id="ARBA00023136"/>
    </source>
</evidence>
<comment type="similarity">
    <text evidence="5 6">Belongs to the complex I subunit 1 family.</text>
</comment>
<dbReference type="EMBL" id="UGQA01000001">
    <property type="protein sequence ID" value="STY94865.1"/>
    <property type="molecule type" value="Genomic_DNA"/>
</dbReference>
<evidence type="ECO:0000256" key="6">
    <source>
        <dbReference type="RuleBase" id="RU000471"/>
    </source>
</evidence>
<comment type="subunit">
    <text evidence="5">NDH-1 is composed of 14 different subunits. Subunits NuoA, H, J, K, L, M, N constitute the membrane sector of the complex.</text>
</comment>
<dbReference type="AlphaFoldDB" id="A0A378Q2J3"/>
<gene>
    <name evidence="5 7" type="primary">nuoH</name>
    <name evidence="7" type="ORF">NCTC11091_00639</name>
</gene>
<feature type="transmembrane region" description="Helical" evidence="5">
    <location>
        <begin position="171"/>
        <end position="191"/>
    </location>
</feature>
<dbReference type="HAMAP" id="MF_01350">
    <property type="entry name" value="NDH1_NuoH"/>
    <property type="match status" value="1"/>
</dbReference>
<dbReference type="OrthoDB" id="9803734at2"/>
<keyword evidence="2 5" id="KW-0812">Transmembrane</keyword>
<organism evidence="7 8">
    <name type="scientific">Faucicola atlantae</name>
    <dbReference type="NCBI Taxonomy" id="34059"/>
    <lineage>
        <taxon>Bacteria</taxon>
        <taxon>Pseudomonadati</taxon>
        <taxon>Pseudomonadota</taxon>
        <taxon>Gammaproteobacteria</taxon>
        <taxon>Moraxellales</taxon>
        <taxon>Moraxellaceae</taxon>
        <taxon>Faucicola</taxon>
    </lineage>
</organism>
<feature type="transmembrane region" description="Helical" evidence="5">
    <location>
        <begin position="329"/>
        <end position="347"/>
    </location>
</feature>
<comment type="subcellular location">
    <subcellularLocation>
        <location evidence="5 6">Cell membrane</location>
        <topology evidence="5 6">Multi-pass membrane protein</topology>
    </subcellularLocation>
    <subcellularLocation>
        <location evidence="1">Membrane</location>
        <topology evidence="1">Multi-pass membrane protein</topology>
    </subcellularLocation>
</comment>
<keyword evidence="7" id="KW-0560">Oxidoreductase</keyword>
<keyword evidence="5" id="KW-0874">Quinone</keyword>
<dbReference type="NCBIfam" id="NF004741">
    <property type="entry name" value="PRK06076.1-2"/>
    <property type="match status" value="1"/>
</dbReference>
<dbReference type="Proteomes" id="UP000255193">
    <property type="component" value="Unassembled WGS sequence"/>
</dbReference>
<keyword evidence="5 6" id="KW-0520">NAD</keyword>
<dbReference type="PROSITE" id="PS00668">
    <property type="entry name" value="COMPLEX1_ND1_2"/>
    <property type="match status" value="1"/>
</dbReference>
<evidence type="ECO:0000313" key="7">
    <source>
        <dbReference type="EMBL" id="STY94865.1"/>
    </source>
</evidence>
<dbReference type="RefSeq" id="WP_079352174.1">
    <property type="nucleotide sequence ID" value="NZ_CP171125.1"/>
</dbReference>
<dbReference type="GO" id="GO:0003954">
    <property type="term" value="F:NADH dehydrogenase activity"/>
    <property type="evidence" value="ECO:0007669"/>
    <property type="project" value="TreeGrafter"/>
</dbReference>
<dbReference type="GO" id="GO:0009060">
    <property type="term" value="P:aerobic respiration"/>
    <property type="evidence" value="ECO:0007669"/>
    <property type="project" value="TreeGrafter"/>
</dbReference>
<comment type="function">
    <text evidence="5">NDH-1 shuttles electrons from NADH, via FMN and iron-sulfur (Fe-S) centers, to quinones in the respiratory chain. The immediate electron acceptor for the enzyme in this species is believed to be ubiquinone. Couples the redox reaction to proton translocation (for every two electrons transferred, four hydrogen ions are translocated across the cytoplasmic membrane), and thus conserves the redox energy in a proton gradient. This subunit may bind ubiquinone.</text>
</comment>
<keyword evidence="4 5" id="KW-0472">Membrane</keyword>
<dbReference type="GO" id="GO:0048038">
    <property type="term" value="F:quinone binding"/>
    <property type="evidence" value="ECO:0007669"/>
    <property type="project" value="UniProtKB-KW"/>
</dbReference>
<keyword evidence="3 5" id="KW-1133">Transmembrane helix</keyword>
<feature type="transmembrane region" description="Helical" evidence="5">
    <location>
        <begin position="127"/>
        <end position="150"/>
    </location>
</feature>
<sequence>MQYAVRELPQVPMWLSGMFSPEGWSILFLVLQSLVIFLAVVIAAALMIPYERRMLGLWQDRYGPNRVGWQGSLQVVADMLKIFFKEDWTPRFADKFIFVLAPAIAMFTALAAYIIVPITPALGGADWSIGILFFFAMAGLAVYAVMFGGWASANKFALLGGLRSAAQTISYEVFLGLSLMGVVALAGSFNLRDIVASQAGGFWHWNVFGQILGFLTFLVAGVAVTHRFPFDQPEAEQELAEGYHVEYSGMKFGMFFVGEYVNIVLISSLITVLFFGGWQPLADIAIFTWIPPIIWFMLKTLFFMTFFVLLRGSLMRPRYDQVMNFGWKICLPITLVNLLLTAAFVLWRSPQVIG</sequence>
<keyword evidence="5" id="KW-1003">Cell membrane</keyword>
<keyword evidence="5" id="KW-1278">Translocase</keyword>
<evidence type="ECO:0000256" key="1">
    <source>
        <dbReference type="ARBA" id="ARBA00004141"/>
    </source>
</evidence>